<evidence type="ECO:0000256" key="4">
    <source>
        <dbReference type="SAM" id="SignalP"/>
    </source>
</evidence>
<name>A0A7X4RUA5_9VIBR</name>
<gene>
    <name evidence="6" type="ORF">F9817_07550</name>
</gene>
<evidence type="ECO:0000256" key="1">
    <source>
        <dbReference type="ARBA" id="ARBA00005695"/>
    </source>
</evidence>
<dbReference type="GO" id="GO:0030288">
    <property type="term" value="C:outer membrane-bounded periplasmic space"/>
    <property type="evidence" value="ECO:0007669"/>
    <property type="project" value="UniProtKB-ARBA"/>
</dbReference>
<keyword evidence="2" id="KW-0813">Transport</keyword>
<dbReference type="PANTHER" id="PTHR30290">
    <property type="entry name" value="PERIPLASMIC BINDING COMPONENT OF ABC TRANSPORTER"/>
    <property type="match status" value="1"/>
</dbReference>
<keyword evidence="3 4" id="KW-0732">Signal</keyword>
<sequence length="515" mass="56714">MQHTKRHNWRGRVLSLSKIALLCLPQMALASTVTIMQSEPPRSMDPGDQTATYTFNMLDPMYEGLVRFNKEKQIIPALATSWENDKTGKVWTFTLRKDVTFHDGTPFNAKAVVYNIQRHLDKSRGLAASGRLRNVIASVKAQGDDKVVITLKKTFPTFLNLMTSGAAMMVSPKADKAGTLSMQADGTGPYEFVKYKTGEYVLEKRNPDYWGKTTGADDLKWTWSEEMSVMNMAIQSGEADVINPVPPQFARLLQNNPNVSLNRSPGSAVFWVALDTKMKPLNDIRVRQALNFATNRDTLVKAVSFGYAKPANSPLASIAPGYDAKLNDYPYNIEKAKTLLKEAGYPNGFSMSIAVQGPDARTAQVLQAMWKKIGVQLDVKQMESGVWTKAAFANAEEKAKLGVSSVLASWSSGLVGNDNQLRPLYDSRSFAPSGANLGFYKNSEVDKLIDQASSSLDANKRAALYVKLQKLISHDAPQVLLYYQDDLYASGKNIKGVEMIPGGNLVVRNATTSAQ</sequence>
<dbReference type="GO" id="GO:0016740">
    <property type="term" value="F:transferase activity"/>
    <property type="evidence" value="ECO:0007669"/>
    <property type="project" value="UniProtKB-KW"/>
</dbReference>
<feature type="domain" description="Solute-binding protein family 5" evidence="5">
    <location>
        <begin position="73"/>
        <end position="428"/>
    </location>
</feature>
<feature type="chain" id="PRO_5031313283" evidence="4">
    <location>
        <begin position="31"/>
        <end position="515"/>
    </location>
</feature>
<keyword evidence="6" id="KW-0808">Transferase</keyword>
<dbReference type="GO" id="GO:1904680">
    <property type="term" value="F:peptide transmembrane transporter activity"/>
    <property type="evidence" value="ECO:0007669"/>
    <property type="project" value="TreeGrafter"/>
</dbReference>
<evidence type="ECO:0000256" key="2">
    <source>
        <dbReference type="ARBA" id="ARBA00022448"/>
    </source>
</evidence>
<feature type="signal peptide" evidence="4">
    <location>
        <begin position="1"/>
        <end position="30"/>
    </location>
</feature>
<evidence type="ECO:0000313" key="6">
    <source>
        <dbReference type="EMBL" id="MZI93052.1"/>
    </source>
</evidence>
<reference evidence="6 7" key="1">
    <citation type="submission" date="2019-10" db="EMBL/GenBank/DDBJ databases">
        <title>Vibrio sp. nov. isolated from a shrimp pond.</title>
        <authorList>
            <person name="Gomez-Gil B."/>
            <person name="Enciso-Ibarra J."/>
            <person name="Enciso-Ibarra K."/>
            <person name="Bolan-Mejia C."/>
        </authorList>
    </citation>
    <scope>NUCLEOTIDE SEQUENCE [LARGE SCALE GENOMIC DNA]</scope>
    <source>
        <strain evidence="6 7">CAIM 722</strain>
    </source>
</reference>
<evidence type="ECO:0000313" key="7">
    <source>
        <dbReference type="Proteomes" id="UP000462621"/>
    </source>
</evidence>
<organism evidence="6 7">
    <name type="scientific">Vibrio eleionomae</name>
    <dbReference type="NCBI Taxonomy" id="2653505"/>
    <lineage>
        <taxon>Bacteria</taxon>
        <taxon>Pseudomonadati</taxon>
        <taxon>Pseudomonadota</taxon>
        <taxon>Gammaproteobacteria</taxon>
        <taxon>Vibrionales</taxon>
        <taxon>Vibrionaceae</taxon>
        <taxon>Vibrio</taxon>
    </lineage>
</organism>
<dbReference type="Gene3D" id="3.90.76.10">
    <property type="entry name" value="Dipeptide-binding Protein, Domain 1"/>
    <property type="match status" value="1"/>
</dbReference>
<evidence type="ECO:0000259" key="5">
    <source>
        <dbReference type="Pfam" id="PF00496"/>
    </source>
</evidence>
<dbReference type="RefSeq" id="WP_161154349.1">
    <property type="nucleotide sequence ID" value="NZ_WEKT01000009.1"/>
</dbReference>
<dbReference type="PIRSF" id="PIRSF002741">
    <property type="entry name" value="MppA"/>
    <property type="match status" value="1"/>
</dbReference>
<accession>A0A7X4RUA5</accession>
<dbReference type="InterPro" id="IPR000914">
    <property type="entry name" value="SBP_5_dom"/>
</dbReference>
<comment type="caution">
    <text evidence="6">The sequence shown here is derived from an EMBL/GenBank/DDBJ whole genome shotgun (WGS) entry which is preliminary data.</text>
</comment>
<dbReference type="Pfam" id="PF00496">
    <property type="entry name" value="SBP_bac_5"/>
    <property type="match status" value="1"/>
</dbReference>
<dbReference type="GO" id="GO:0015833">
    <property type="term" value="P:peptide transport"/>
    <property type="evidence" value="ECO:0007669"/>
    <property type="project" value="TreeGrafter"/>
</dbReference>
<dbReference type="SUPFAM" id="SSF53850">
    <property type="entry name" value="Periplasmic binding protein-like II"/>
    <property type="match status" value="1"/>
</dbReference>
<keyword evidence="7" id="KW-1185">Reference proteome</keyword>
<dbReference type="Gene3D" id="3.10.105.10">
    <property type="entry name" value="Dipeptide-binding Protein, Domain 3"/>
    <property type="match status" value="1"/>
</dbReference>
<dbReference type="Proteomes" id="UP000462621">
    <property type="component" value="Unassembled WGS sequence"/>
</dbReference>
<dbReference type="EMBL" id="WEKT01000009">
    <property type="protein sequence ID" value="MZI93052.1"/>
    <property type="molecule type" value="Genomic_DNA"/>
</dbReference>
<dbReference type="InterPro" id="IPR030678">
    <property type="entry name" value="Peptide/Ni-bd"/>
</dbReference>
<dbReference type="AlphaFoldDB" id="A0A7X4RUA5"/>
<comment type="similarity">
    <text evidence="1">Belongs to the bacterial solute-binding protein 5 family.</text>
</comment>
<dbReference type="GO" id="GO:0043190">
    <property type="term" value="C:ATP-binding cassette (ABC) transporter complex"/>
    <property type="evidence" value="ECO:0007669"/>
    <property type="project" value="InterPro"/>
</dbReference>
<dbReference type="InterPro" id="IPR039424">
    <property type="entry name" value="SBP_5"/>
</dbReference>
<dbReference type="Gene3D" id="3.40.190.10">
    <property type="entry name" value="Periplasmic binding protein-like II"/>
    <property type="match status" value="1"/>
</dbReference>
<evidence type="ECO:0000256" key="3">
    <source>
        <dbReference type="ARBA" id="ARBA00022729"/>
    </source>
</evidence>
<protein>
    <submittedName>
        <fullName evidence="6">Glycosyl transferase</fullName>
    </submittedName>
</protein>
<proteinExistence type="inferred from homology"/>
<dbReference type="PANTHER" id="PTHR30290:SF9">
    <property type="entry name" value="OLIGOPEPTIDE-BINDING PROTEIN APPA"/>
    <property type="match status" value="1"/>
</dbReference>